<dbReference type="InterPro" id="IPR029753">
    <property type="entry name" value="D-isomer_DH_CS"/>
</dbReference>
<evidence type="ECO:0000313" key="7">
    <source>
        <dbReference type="EMBL" id="TLP77524.1"/>
    </source>
</evidence>
<dbReference type="PROSITE" id="PS00670">
    <property type="entry name" value="D_2_HYDROXYACID_DH_2"/>
    <property type="match status" value="1"/>
</dbReference>
<dbReference type="GO" id="GO:0051287">
    <property type="term" value="F:NAD binding"/>
    <property type="evidence" value="ECO:0007669"/>
    <property type="project" value="InterPro"/>
</dbReference>
<dbReference type="GO" id="GO:0016618">
    <property type="term" value="F:hydroxypyruvate reductase [NAD(P)H] activity"/>
    <property type="evidence" value="ECO:0007669"/>
    <property type="project" value="TreeGrafter"/>
</dbReference>
<protein>
    <submittedName>
        <fullName evidence="7">D-glycerate dehydrogenase</fullName>
    </submittedName>
</protein>
<evidence type="ECO:0000256" key="2">
    <source>
        <dbReference type="ARBA" id="ARBA00023002"/>
    </source>
</evidence>
<evidence type="ECO:0000259" key="5">
    <source>
        <dbReference type="Pfam" id="PF00389"/>
    </source>
</evidence>
<dbReference type="InterPro" id="IPR006140">
    <property type="entry name" value="D-isomer_DH_NAD-bd"/>
</dbReference>
<dbReference type="InterPro" id="IPR006139">
    <property type="entry name" value="D-isomer_2_OHA_DH_cat_dom"/>
</dbReference>
<accession>A0A5R9AH81</accession>
<feature type="domain" description="D-isomer specific 2-hydroxyacid dehydrogenase NAD-binding" evidence="6">
    <location>
        <begin position="114"/>
        <end position="292"/>
    </location>
</feature>
<dbReference type="SUPFAM" id="SSF52283">
    <property type="entry name" value="Formate/glycerate dehydrogenase catalytic domain-like"/>
    <property type="match status" value="1"/>
</dbReference>
<dbReference type="AlphaFoldDB" id="A0A5R9AH81"/>
<dbReference type="GO" id="GO:0005829">
    <property type="term" value="C:cytosol"/>
    <property type="evidence" value="ECO:0007669"/>
    <property type="project" value="TreeGrafter"/>
</dbReference>
<evidence type="ECO:0000256" key="4">
    <source>
        <dbReference type="RuleBase" id="RU003719"/>
    </source>
</evidence>
<keyword evidence="2 4" id="KW-0560">Oxidoreductase</keyword>
<dbReference type="Proteomes" id="UP000306544">
    <property type="component" value="Unassembled WGS sequence"/>
</dbReference>
<sequence>MSENHVFVTRPLSAKVMQEARRSLPVTLESHPSKHVPPNRKELLNGCRGASGLIVMLTDRVDEEVLDAAGPQLRVIANVAVGFDNIDVEAAARRGIVVTNTPGVLDEATADLAFALLLATVRRLVEADRFVRAGNPWIWGPQSFVGLDISAGATLGIVGLGRTGMAVARRAHAFGMRILATGSRASSAEAAELDVVASDLEGLLEASDVVSLHCPLTADNRHMIGRAQLDSMKRGSFLINTARGPLVDEEALADALDNGHLAGAGLDVHEHEPQVNARLREMEKVVLLPHVGSAAATTRDAMGALAVRNVTEVLSGREPVSPVGTPPG</sequence>
<dbReference type="PANTHER" id="PTHR10996:SF283">
    <property type="entry name" value="GLYOXYLATE_HYDROXYPYRUVATE REDUCTASE B"/>
    <property type="match status" value="1"/>
</dbReference>
<name>A0A5R9AH81_9MICC</name>
<dbReference type="CDD" id="cd05301">
    <property type="entry name" value="GDH"/>
    <property type="match status" value="1"/>
</dbReference>
<evidence type="ECO:0000256" key="3">
    <source>
        <dbReference type="ARBA" id="ARBA00023027"/>
    </source>
</evidence>
<feature type="domain" description="D-isomer specific 2-hydroxyacid dehydrogenase catalytic" evidence="5">
    <location>
        <begin position="7"/>
        <end position="323"/>
    </location>
</feature>
<proteinExistence type="inferred from homology"/>
<dbReference type="PANTHER" id="PTHR10996">
    <property type="entry name" value="2-HYDROXYACID DEHYDROGENASE-RELATED"/>
    <property type="match status" value="1"/>
</dbReference>
<dbReference type="EMBL" id="VAWA01000004">
    <property type="protein sequence ID" value="TLP77524.1"/>
    <property type="molecule type" value="Genomic_DNA"/>
</dbReference>
<evidence type="ECO:0000256" key="1">
    <source>
        <dbReference type="ARBA" id="ARBA00005854"/>
    </source>
</evidence>
<dbReference type="InterPro" id="IPR036291">
    <property type="entry name" value="NAD(P)-bd_dom_sf"/>
</dbReference>
<dbReference type="GO" id="GO:0030267">
    <property type="term" value="F:glyoxylate reductase (NADPH) activity"/>
    <property type="evidence" value="ECO:0007669"/>
    <property type="project" value="TreeGrafter"/>
</dbReference>
<dbReference type="InterPro" id="IPR050223">
    <property type="entry name" value="D-isomer_2-hydroxyacid_DH"/>
</dbReference>
<dbReference type="RefSeq" id="WP_138169754.1">
    <property type="nucleotide sequence ID" value="NZ_VAWA01000004.1"/>
</dbReference>
<comment type="caution">
    <text evidence="7">The sequence shown here is derived from an EMBL/GenBank/DDBJ whole genome shotgun (WGS) entry which is preliminary data.</text>
</comment>
<evidence type="ECO:0000313" key="8">
    <source>
        <dbReference type="Proteomes" id="UP000306544"/>
    </source>
</evidence>
<keyword evidence="3" id="KW-0520">NAD</keyword>
<evidence type="ECO:0000259" key="6">
    <source>
        <dbReference type="Pfam" id="PF02826"/>
    </source>
</evidence>
<gene>
    <name evidence="7" type="ORF">FEF27_05050</name>
</gene>
<dbReference type="Pfam" id="PF00389">
    <property type="entry name" value="2-Hacid_dh"/>
    <property type="match status" value="1"/>
</dbReference>
<dbReference type="SUPFAM" id="SSF51735">
    <property type="entry name" value="NAD(P)-binding Rossmann-fold domains"/>
    <property type="match status" value="1"/>
</dbReference>
<keyword evidence="8" id="KW-1185">Reference proteome</keyword>
<dbReference type="PROSITE" id="PS00671">
    <property type="entry name" value="D_2_HYDROXYACID_DH_3"/>
    <property type="match status" value="1"/>
</dbReference>
<dbReference type="OrthoDB" id="117809at2"/>
<dbReference type="FunFam" id="3.40.50.720:FF:000203">
    <property type="entry name" value="D-3-phosphoglycerate dehydrogenase (SerA)"/>
    <property type="match status" value="1"/>
</dbReference>
<organism evidence="7 8">
    <name type="scientific">Nesterenkonia sphaerica</name>
    <dbReference type="NCBI Taxonomy" id="1804988"/>
    <lineage>
        <taxon>Bacteria</taxon>
        <taxon>Bacillati</taxon>
        <taxon>Actinomycetota</taxon>
        <taxon>Actinomycetes</taxon>
        <taxon>Micrococcales</taxon>
        <taxon>Micrococcaceae</taxon>
        <taxon>Nesterenkonia</taxon>
    </lineage>
</organism>
<comment type="similarity">
    <text evidence="1 4">Belongs to the D-isomer specific 2-hydroxyacid dehydrogenase family.</text>
</comment>
<reference evidence="7 8" key="1">
    <citation type="submission" date="2019-05" db="EMBL/GenBank/DDBJ databases">
        <title>Nesterenkonia sp. GY239, isolated from the Southern Atlantic Ocean.</title>
        <authorList>
            <person name="Zhang G."/>
        </authorList>
    </citation>
    <scope>NUCLEOTIDE SEQUENCE [LARGE SCALE GENOMIC DNA]</scope>
    <source>
        <strain evidence="7 8">GY239</strain>
    </source>
</reference>
<dbReference type="Gene3D" id="3.40.50.720">
    <property type="entry name" value="NAD(P)-binding Rossmann-like Domain"/>
    <property type="match status" value="2"/>
</dbReference>
<dbReference type="Pfam" id="PF02826">
    <property type="entry name" value="2-Hacid_dh_C"/>
    <property type="match status" value="1"/>
</dbReference>